<evidence type="ECO:0000313" key="3">
    <source>
        <dbReference type="Proteomes" id="UP001176961"/>
    </source>
</evidence>
<comment type="caution">
    <text evidence="2">The sequence shown here is derived from an EMBL/GenBank/DDBJ whole genome shotgun (WGS) entry which is preliminary data.</text>
</comment>
<gene>
    <name evidence="2" type="ORF">CYNAS_LOCUS1908</name>
</gene>
<feature type="signal peptide" evidence="1">
    <location>
        <begin position="1"/>
        <end position="22"/>
    </location>
</feature>
<accession>A0AA36DMS2</accession>
<proteinExistence type="predicted"/>
<sequence>MDTKTLLFFLLVLLSSVTPTVAEIARTCDGIVCAEGKECKLIQTPCFPGATCLPVAMCVPVFPQ</sequence>
<evidence type="ECO:0000256" key="1">
    <source>
        <dbReference type="SAM" id="SignalP"/>
    </source>
</evidence>
<keyword evidence="3" id="KW-1185">Reference proteome</keyword>
<evidence type="ECO:0000313" key="2">
    <source>
        <dbReference type="EMBL" id="CAJ0589925.1"/>
    </source>
</evidence>
<feature type="chain" id="PRO_5041326686" evidence="1">
    <location>
        <begin position="23"/>
        <end position="64"/>
    </location>
</feature>
<keyword evidence="1" id="KW-0732">Signal</keyword>
<reference evidence="2" key="1">
    <citation type="submission" date="2023-07" db="EMBL/GenBank/DDBJ databases">
        <authorList>
            <consortium name="CYATHOMIX"/>
        </authorList>
    </citation>
    <scope>NUCLEOTIDE SEQUENCE</scope>
    <source>
        <strain evidence="2">N/A</strain>
    </source>
</reference>
<organism evidence="2 3">
    <name type="scientific">Cylicocyclus nassatus</name>
    <name type="common">Nematode worm</name>
    <dbReference type="NCBI Taxonomy" id="53992"/>
    <lineage>
        <taxon>Eukaryota</taxon>
        <taxon>Metazoa</taxon>
        <taxon>Ecdysozoa</taxon>
        <taxon>Nematoda</taxon>
        <taxon>Chromadorea</taxon>
        <taxon>Rhabditida</taxon>
        <taxon>Rhabditina</taxon>
        <taxon>Rhabditomorpha</taxon>
        <taxon>Strongyloidea</taxon>
        <taxon>Strongylidae</taxon>
        <taxon>Cylicocyclus</taxon>
    </lineage>
</organism>
<dbReference type="EMBL" id="CATQJL010000001">
    <property type="protein sequence ID" value="CAJ0589925.1"/>
    <property type="molecule type" value="Genomic_DNA"/>
</dbReference>
<protein>
    <submittedName>
        <fullName evidence="2">Uncharacterized protein</fullName>
    </submittedName>
</protein>
<dbReference type="Proteomes" id="UP001176961">
    <property type="component" value="Unassembled WGS sequence"/>
</dbReference>
<dbReference type="AlphaFoldDB" id="A0AA36DMS2"/>
<name>A0AA36DMS2_CYLNA</name>